<dbReference type="EMBL" id="HBEL01023986">
    <property type="protein sequence ID" value="CAD8415066.1"/>
    <property type="molecule type" value="Transcribed_RNA"/>
</dbReference>
<protein>
    <submittedName>
        <fullName evidence="1">Uncharacterized protein</fullName>
    </submittedName>
</protein>
<accession>A0A7S0GEN1</accession>
<dbReference type="AlphaFoldDB" id="A0A7S0GEN1"/>
<gene>
    <name evidence="1" type="ORF">PINE0816_LOCUS11201</name>
</gene>
<evidence type="ECO:0000313" key="1">
    <source>
        <dbReference type="EMBL" id="CAD8415066.1"/>
    </source>
</evidence>
<proteinExistence type="predicted"/>
<name>A0A7S0GEN1_9STRA</name>
<reference evidence="1" key="1">
    <citation type="submission" date="2021-01" db="EMBL/GenBank/DDBJ databases">
        <authorList>
            <person name="Corre E."/>
            <person name="Pelletier E."/>
            <person name="Niang G."/>
            <person name="Scheremetjew M."/>
            <person name="Finn R."/>
            <person name="Kale V."/>
            <person name="Holt S."/>
            <person name="Cochrane G."/>
            <person name="Meng A."/>
            <person name="Brown T."/>
            <person name="Cohen L."/>
        </authorList>
    </citation>
    <scope>NUCLEOTIDE SEQUENCE</scope>
    <source>
        <strain evidence="1">CCAP1064/1</strain>
    </source>
</reference>
<organism evidence="1">
    <name type="scientific">Proboscia inermis</name>
    <dbReference type="NCBI Taxonomy" id="420281"/>
    <lineage>
        <taxon>Eukaryota</taxon>
        <taxon>Sar</taxon>
        <taxon>Stramenopiles</taxon>
        <taxon>Ochrophyta</taxon>
        <taxon>Bacillariophyta</taxon>
        <taxon>Coscinodiscophyceae</taxon>
        <taxon>Rhizosoleniophycidae</taxon>
        <taxon>Rhizosoleniales</taxon>
        <taxon>Rhizosoleniaceae</taxon>
        <taxon>Proboscia</taxon>
    </lineage>
</organism>
<sequence>MHPFCHDSQFHPSDSEFELCTIVKTSLGVHNIFQRFMTYKSNSKLEIYNTKLVHAFWRLEEQRRDTTFEQTQIRHVQYNISTSLLQSNKRQSRFKYEAINKS</sequence>